<sequence>MVTVGIKKMNGNLDPKEPRHLKDFVTYKDYGKLRASLNCNMAQVHPRTAEELIRHYRKKGKMNSGHSLL</sequence>
<evidence type="ECO:0000313" key="2">
    <source>
        <dbReference type="Proteomes" id="UP000070565"/>
    </source>
</evidence>
<gene>
    <name evidence="1" type="ORF">AKJ45_01335</name>
</gene>
<proteinExistence type="predicted"/>
<dbReference type="AlphaFoldDB" id="A0A133VAU1"/>
<reference evidence="1 2" key="1">
    <citation type="journal article" date="2016" name="Sci. Rep.">
        <title>Metabolic traits of an uncultured archaeal lineage -MSBL1- from brine pools of the Red Sea.</title>
        <authorList>
            <person name="Mwirichia R."/>
            <person name="Alam I."/>
            <person name="Rashid M."/>
            <person name="Vinu M."/>
            <person name="Ba-Alawi W."/>
            <person name="Anthony Kamau A."/>
            <person name="Kamanda Ngugi D."/>
            <person name="Goker M."/>
            <person name="Klenk H.P."/>
            <person name="Bajic V."/>
            <person name="Stingl U."/>
        </authorList>
    </citation>
    <scope>NUCLEOTIDE SEQUENCE [LARGE SCALE GENOMIC DNA]</scope>
    <source>
        <strain evidence="1">SCGC-AAA261F19</strain>
    </source>
</reference>
<accession>A0A133VAU1</accession>
<comment type="caution">
    <text evidence="1">The sequence shown here is derived from an EMBL/GenBank/DDBJ whole genome shotgun (WGS) entry which is preliminary data.</text>
</comment>
<dbReference type="EMBL" id="LHXZ01000010">
    <property type="protein sequence ID" value="KXB03534.1"/>
    <property type="molecule type" value="Genomic_DNA"/>
</dbReference>
<dbReference type="Proteomes" id="UP000070565">
    <property type="component" value="Unassembled WGS sequence"/>
</dbReference>
<keyword evidence="2" id="KW-1185">Reference proteome</keyword>
<protein>
    <submittedName>
        <fullName evidence="1">Uncharacterized protein</fullName>
    </submittedName>
</protein>
<name>A0A133VAU1_9EURY</name>
<organism evidence="1 2">
    <name type="scientific">candidate division MSBL1 archaeon SCGC-AAA261F19</name>
    <dbReference type="NCBI Taxonomy" id="1698275"/>
    <lineage>
        <taxon>Archaea</taxon>
        <taxon>Methanobacteriati</taxon>
        <taxon>Methanobacteriota</taxon>
        <taxon>candidate division MSBL1</taxon>
    </lineage>
</organism>
<evidence type="ECO:0000313" key="1">
    <source>
        <dbReference type="EMBL" id="KXB03534.1"/>
    </source>
</evidence>